<keyword evidence="4" id="KW-1185">Reference proteome</keyword>
<name>A0ABQ1XAT8_9MICC</name>
<comment type="caution">
    <text evidence="3">The sequence shown here is derived from an EMBL/GenBank/DDBJ whole genome shotgun (WGS) entry which is preliminary data.</text>
</comment>
<proteinExistence type="predicted"/>
<keyword evidence="2" id="KW-0472">Membrane</keyword>
<accession>A0ABQ1XAT8</accession>
<evidence type="ECO:0000256" key="2">
    <source>
        <dbReference type="SAM" id="Phobius"/>
    </source>
</evidence>
<feature type="transmembrane region" description="Helical" evidence="2">
    <location>
        <begin position="6"/>
        <end position="23"/>
    </location>
</feature>
<keyword evidence="2" id="KW-0812">Transmembrane</keyword>
<feature type="region of interest" description="Disordered" evidence="1">
    <location>
        <begin position="27"/>
        <end position="53"/>
    </location>
</feature>
<organism evidence="3 4">
    <name type="scientific">Pseudarthrobacter polychromogenes</name>
    <dbReference type="NCBI Taxonomy" id="1676"/>
    <lineage>
        <taxon>Bacteria</taxon>
        <taxon>Bacillati</taxon>
        <taxon>Actinomycetota</taxon>
        <taxon>Actinomycetes</taxon>
        <taxon>Micrococcales</taxon>
        <taxon>Micrococcaceae</taxon>
        <taxon>Pseudarthrobacter</taxon>
    </lineage>
</organism>
<dbReference type="Proteomes" id="UP000596938">
    <property type="component" value="Unassembled WGS sequence"/>
</dbReference>
<evidence type="ECO:0000313" key="3">
    <source>
        <dbReference type="EMBL" id="GGG87535.1"/>
    </source>
</evidence>
<evidence type="ECO:0000313" key="4">
    <source>
        <dbReference type="Proteomes" id="UP000596938"/>
    </source>
</evidence>
<gene>
    <name evidence="3" type="ORF">GCM10011577_07070</name>
</gene>
<protein>
    <submittedName>
        <fullName evidence="3">Uncharacterized protein</fullName>
    </submittedName>
</protein>
<sequence>MELLGILLFGLWVLIVTVCVVLTDGRGHTPEIRSTDPWSVGNLPSEPYASLRM</sequence>
<reference evidence="4" key="1">
    <citation type="journal article" date="2019" name="Int. J. Syst. Evol. Microbiol.">
        <title>The Global Catalogue of Microorganisms (GCM) 10K type strain sequencing project: providing services to taxonomists for standard genome sequencing and annotation.</title>
        <authorList>
            <consortium name="The Broad Institute Genomics Platform"/>
            <consortium name="The Broad Institute Genome Sequencing Center for Infectious Disease"/>
            <person name="Wu L."/>
            <person name="Ma J."/>
        </authorList>
    </citation>
    <scope>NUCLEOTIDE SEQUENCE [LARGE SCALE GENOMIC DNA]</scope>
    <source>
        <strain evidence="4">CGMCC 1.1927</strain>
    </source>
</reference>
<evidence type="ECO:0000256" key="1">
    <source>
        <dbReference type="SAM" id="MobiDB-lite"/>
    </source>
</evidence>
<dbReference type="RefSeq" id="WP_188730503.1">
    <property type="nucleotide sequence ID" value="NZ_BAAAWV010000001.1"/>
</dbReference>
<keyword evidence="2" id="KW-1133">Transmembrane helix</keyword>
<dbReference type="EMBL" id="BMKU01000002">
    <property type="protein sequence ID" value="GGG87535.1"/>
    <property type="molecule type" value="Genomic_DNA"/>
</dbReference>